<evidence type="ECO:0000313" key="4">
    <source>
        <dbReference type="EMBL" id="RJF88368.1"/>
    </source>
</evidence>
<organism evidence="4 5">
    <name type="scientific">Oleomonas cavernae</name>
    <dbReference type="NCBI Taxonomy" id="2320859"/>
    <lineage>
        <taxon>Bacteria</taxon>
        <taxon>Pseudomonadati</taxon>
        <taxon>Pseudomonadota</taxon>
        <taxon>Alphaproteobacteria</taxon>
        <taxon>Acetobacterales</taxon>
        <taxon>Acetobacteraceae</taxon>
        <taxon>Oleomonas</taxon>
    </lineage>
</organism>
<keyword evidence="3" id="KW-0143">Chaperone</keyword>
<reference evidence="4 5" key="1">
    <citation type="submission" date="2018-09" db="EMBL/GenBank/DDBJ databases">
        <authorList>
            <person name="Zhu H."/>
        </authorList>
    </citation>
    <scope>NUCLEOTIDE SEQUENCE [LARGE SCALE GENOMIC DNA]</scope>
    <source>
        <strain evidence="4 5">K1W22B-8</strain>
    </source>
</reference>
<dbReference type="SUPFAM" id="SSF160909">
    <property type="entry name" value="ATP12-like"/>
    <property type="match status" value="1"/>
</dbReference>
<protein>
    <submittedName>
        <fullName evidence="4">ATPase</fullName>
    </submittedName>
</protein>
<dbReference type="RefSeq" id="WP_119779004.1">
    <property type="nucleotide sequence ID" value="NZ_QYUK01000011.1"/>
</dbReference>
<evidence type="ECO:0000256" key="3">
    <source>
        <dbReference type="ARBA" id="ARBA00023186"/>
    </source>
</evidence>
<dbReference type="EMBL" id="QYUK01000011">
    <property type="protein sequence ID" value="RJF88368.1"/>
    <property type="molecule type" value="Genomic_DNA"/>
</dbReference>
<comment type="caution">
    <text evidence="4">The sequence shown here is derived from an EMBL/GenBank/DDBJ whole genome shotgun (WGS) entry which is preliminary data.</text>
</comment>
<comment type="similarity">
    <text evidence="1">Belongs to the ATP12 family.</text>
</comment>
<proteinExistence type="inferred from homology"/>
<dbReference type="InterPro" id="IPR023335">
    <property type="entry name" value="ATP12_ortho_dom_sf"/>
</dbReference>
<dbReference type="PANTHER" id="PTHR21013:SF10">
    <property type="entry name" value="ATP SYNTHASE MITOCHONDRIAL F1 COMPLEX ASSEMBLY FACTOR 2"/>
    <property type="match status" value="1"/>
</dbReference>
<gene>
    <name evidence="4" type="ORF">D3874_16205</name>
</gene>
<dbReference type="InterPro" id="IPR011419">
    <property type="entry name" value="ATP12_ATP_synth-F1-assembly"/>
</dbReference>
<name>A0A418WEC1_9PROT</name>
<accession>A0A418WEC1</accession>
<dbReference type="Proteomes" id="UP000284605">
    <property type="component" value="Unassembled WGS sequence"/>
</dbReference>
<evidence type="ECO:0000313" key="5">
    <source>
        <dbReference type="Proteomes" id="UP000284605"/>
    </source>
</evidence>
<dbReference type="GO" id="GO:0043461">
    <property type="term" value="P:proton-transporting ATP synthase complex assembly"/>
    <property type="evidence" value="ECO:0007669"/>
    <property type="project" value="InterPro"/>
</dbReference>
<dbReference type="Gene3D" id="3.30.2180.10">
    <property type="entry name" value="ATP12-like"/>
    <property type="match status" value="1"/>
</dbReference>
<dbReference type="OrthoDB" id="9797825at2"/>
<dbReference type="InterPro" id="IPR042272">
    <property type="entry name" value="ATP12_ATP_synth-F1-assembly_N"/>
</dbReference>
<sequence length="231" mass="25572">MKRFWKQAVVVEQADGFAVALDGKPMRTPAKRLLIVPKRPLAEAIAGEWDALGPEFDPQVLILTRFANTAIDRVQDLRDEVVEELTGWGGSDLVCYRVEVPLELARRQAACWDPVIEWARGRFDIHLKVTTGLMPVRQPDEVAERLRAALAWRPDADLAALHTMVSMLGSLLLGLAVAEGFLSLEDAWTASRVDEDHQAAQWGADSEAEARTAKMKAELEAAHRFLILAAA</sequence>
<dbReference type="AlphaFoldDB" id="A0A418WEC1"/>
<dbReference type="Pfam" id="PF07542">
    <property type="entry name" value="ATP12"/>
    <property type="match status" value="1"/>
</dbReference>
<keyword evidence="5" id="KW-1185">Reference proteome</keyword>
<dbReference type="Gene3D" id="1.10.3580.10">
    <property type="entry name" value="ATP12 ATPase"/>
    <property type="match status" value="1"/>
</dbReference>
<evidence type="ECO:0000256" key="1">
    <source>
        <dbReference type="ARBA" id="ARBA00008231"/>
    </source>
</evidence>
<keyword evidence="2" id="KW-0809">Transit peptide</keyword>
<evidence type="ECO:0000256" key="2">
    <source>
        <dbReference type="ARBA" id="ARBA00022946"/>
    </source>
</evidence>
<dbReference type="PANTHER" id="PTHR21013">
    <property type="entry name" value="ATP SYNTHASE MITOCHONDRIAL F1 COMPLEX ASSEMBLY FACTOR 2/ATP12 PROTEIN, MITOCHONDRIAL PRECURSOR"/>
    <property type="match status" value="1"/>
</dbReference>